<dbReference type="EMBL" id="CAJVPP010007555">
    <property type="protein sequence ID" value="CAG8689505.1"/>
    <property type="molecule type" value="Genomic_DNA"/>
</dbReference>
<name>A0A9N9HGT2_FUNMO</name>
<proteinExistence type="predicted"/>
<sequence length="45" mass="5060">MSCSITSMINDEQIQFASNEYKQNSSKIPDIISTPNFHTALQVVK</sequence>
<organism evidence="1 2">
    <name type="scientific">Funneliformis mosseae</name>
    <name type="common">Endomycorrhizal fungus</name>
    <name type="synonym">Glomus mosseae</name>
    <dbReference type="NCBI Taxonomy" id="27381"/>
    <lineage>
        <taxon>Eukaryota</taxon>
        <taxon>Fungi</taxon>
        <taxon>Fungi incertae sedis</taxon>
        <taxon>Mucoromycota</taxon>
        <taxon>Glomeromycotina</taxon>
        <taxon>Glomeromycetes</taxon>
        <taxon>Glomerales</taxon>
        <taxon>Glomeraceae</taxon>
        <taxon>Funneliformis</taxon>
    </lineage>
</organism>
<dbReference type="Proteomes" id="UP000789375">
    <property type="component" value="Unassembled WGS sequence"/>
</dbReference>
<comment type="caution">
    <text evidence="1">The sequence shown here is derived from an EMBL/GenBank/DDBJ whole genome shotgun (WGS) entry which is preliminary data.</text>
</comment>
<dbReference type="AlphaFoldDB" id="A0A9N9HGT2"/>
<gene>
    <name evidence="1" type="ORF">FMOSSE_LOCUS13271</name>
</gene>
<evidence type="ECO:0000313" key="1">
    <source>
        <dbReference type="EMBL" id="CAG8689505.1"/>
    </source>
</evidence>
<reference evidence="1" key="1">
    <citation type="submission" date="2021-06" db="EMBL/GenBank/DDBJ databases">
        <authorList>
            <person name="Kallberg Y."/>
            <person name="Tangrot J."/>
            <person name="Rosling A."/>
        </authorList>
    </citation>
    <scope>NUCLEOTIDE SEQUENCE</scope>
    <source>
        <strain evidence="1">87-6 pot B 2015</strain>
    </source>
</reference>
<protein>
    <submittedName>
        <fullName evidence="1">5466_t:CDS:1</fullName>
    </submittedName>
</protein>
<keyword evidence="2" id="KW-1185">Reference proteome</keyword>
<accession>A0A9N9HGT2</accession>
<feature type="non-terminal residue" evidence="1">
    <location>
        <position position="45"/>
    </location>
</feature>
<evidence type="ECO:0000313" key="2">
    <source>
        <dbReference type="Proteomes" id="UP000789375"/>
    </source>
</evidence>